<accession>A0ABV8LIT0</accession>
<feature type="compositionally biased region" description="Basic and acidic residues" evidence="1">
    <location>
        <begin position="94"/>
        <end position="109"/>
    </location>
</feature>
<evidence type="ECO:0000256" key="1">
    <source>
        <dbReference type="SAM" id="MobiDB-lite"/>
    </source>
</evidence>
<protein>
    <recommendedName>
        <fullName evidence="4">Excreted virulence factor EspC (Type VII ESX diderm)</fullName>
    </recommendedName>
</protein>
<dbReference type="Proteomes" id="UP001595816">
    <property type="component" value="Unassembled WGS sequence"/>
</dbReference>
<dbReference type="EMBL" id="JBHSAY010000005">
    <property type="protein sequence ID" value="MFC4130371.1"/>
    <property type="molecule type" value="Genomic_DNA"/>
</dbReference>
<organism evidence="2 3">
    <name type="scientific">Hamadaea flava</name>
    <dbReference type="NCBI Taxonomy" id="1742688"/>
    <lineage>
        <taxon>Bacteria</taxon>
        <taxon>Bacillati</taxon>
        <taxon>Actinomycetota</taxon>
        <taxon>Actinomycetes</taxon>
        <taxon>Micromonosporales</taxon>
        <taxon>Micromonosporaceae</taxon>
        <taxon>Hamadaea</taxon>
    </lineage>
</organism>
<comment type="caution">
    <text evidence="2">The sequence shown here is derived from an EMBL/GenBank/DDBJ whole genome shotgun (WGS) entry which is preliminary data.</text>
</comment>
<name>A0ABV8LIT0_9ACTN</name>
<gene>
    <name evidence="2" type="ORF">ACFOZ4_07125</name>
</gene>
<reference evidence="3" key="1">
    <citation type="journal article" date="2019" name="Int. J. Syst. Evol. Microbiol.">
        <title>The Global Catalogue of Microorganisms (GCM) 10K type strain sequencing project: providing services to taxonomists for standard genome sequencing and annotation.</title>
        <authorList>
            <consortium name="The Broad Institute Genomics Platform"/>
            <consortium name="The Broad Institute Genome Sequencing Center for Infectious Disease"/>
            <person name="Wu L."/>
            <person name="Ma J."/>
        </authorList>
    </citation>
    <scope>NUCLEOTIDE SEQUENCE [LARGE SCALE GENOMIC DNA]</scope>
    <source>
        <strain evidence="3">CGMCC 4.7289</strain>
    </source>
</reference>
<dbReference type="RefSeq" id="WP_253758017.1">
    <property type="nucleotide sequence ID" value="NZ_JAMZDZ010000001.1"/>
</dbReference>
<evidence type="ECO:0008006" key="4">
    <source>
        <dbReference type="Google" id="ProtNLM"/>
    </source>
</evidence>
<sequence>MTEPIAVDTGRLRLIGRELSDQTRAVLLPVWDQLNQLEIPDDPNAATAEGSDVAAGMAACLTAVTEEVRRSAVELQELGDSLVRSAQGYEESDREAHRLTREIVTERADVPVPHTDPSRWKL</sequence>
<evidence type="ECO:0000313" key="3">
    <source>
        <dbReference type="Proteomes" id="UP001595816"/>
    </source>
</evidence>
<proteinExistence type="predicted"/>
<keyword evidence="3" id="KW-1185">Reference proteome</keyword>
<feature type="region of interest" description="Disordered" evidence="1">
    <location>
        <begin position="86"/>
        <end position="122"/>
    </location>
</feature>
<evidence type="ECO:0000313" key="2">
    <source>
        <dbReference type="EMBL" id="MFC4130371.1"/>
    </source>
</evidence>